<dbReference type="GO" id="GO:0004674">
    <property type="term" value="F:protein serine/threonine kinase activity"/>
    <property type="evidence" value="ECO:0007669"/>
    <property type="project" value="TreeGrafter"/>
</dbReference>
<dbReference type="OrthoDB" id="2384430at2759"/>
<dbReference type="SUPFAM" id="SSF56112">
    <property type="entry name" value="Protein kinase-like (PK-like)"/>
    <property type="match status" value="1"/>
</dbReference>
<evidence type="ECO:0000256" key="1">
    <source>
        <dbReference type="SAM" id="MobiDB-lite"/>
    </source>
</evidence>
<dbReference type="Proteomes" id="UP000789739">
    <property type="component" value="Unassembled WGS sequence"/>
</dbReference>
<sequence length="770" mass="87052">MNDIPSVTDFSNYAKGDHIIKGVVIETPGREDLGFTLNINDDSHSTNSQEMQPVSTPNDNITLPSPISTAISGAPRIGGKLSAITLFSPLITDVLRLADEVILLYEAAQHNKKICGLLLDRILAAEAAVKDLNIKKQENLGFFTDQRNYILFLRFKLSIEKIKKFIEDISQIKGLRKFSVGFLQANVIKKTFDELTSEFDGCMRSLNFSITVETRIQQQKDKEVIDKDMTDMKEYLNNIQGGITDLQGGISDTIEHIAALQSLLQKQQAQSRELSPPTKLSQITFSELISDSFIDLNQFTQPEGEVSSGVHRRRRKIDHTYYAFRDVNINLARVERTNEEERTVVKEIREEVINTVNILKRLKDSKNIIEFLGLAEEGDMMYLVYEWAEYGTLLDYYTNYGQLPWSKKIEFAVDIARGLCFLQAVNILHHDIRSENILITEHHQAKIANFANSRGLHDATRNVAANLINIRYMAPEKIVNPNCGYDFRCETYSFGMLLWEIAEEKLPYSDVEDIIKVRELACDKYYREPLSPNTPAQYQSIVIQATTYHASERLTITKIFTSLHSLLKAHALPRSPRLSSATLPSPALPSPSASPRSSSDDDDCLIDFGCFNSLTMEDALREHRAANGNKGLAWETFNLYAGIGDVNAKYWVGYYLYYEMVKLDQPVSKEERLKMAAKMFKEAADAGLPEAQLRFGHCLWRGVGTEKNDRQAIEYFKIAADNGNTTAMYNIGNLYYNGIDVELGMRYLKRAAYCGQAEAAKACKILGIQL</sequence>
<protein>
    <submittedName>
        <fullName evidence="3">6203_t:CDS:1</fullName>
    </submittedName>
</protein>
<dbReference type="InterPro" id="IPR008266">
    <property type="entry name" value="Tyr_kinase_AS"/>
</dbReference>
<accession>A0A9N8WI80</accession>
<dbReference type="InterPro" id="IPR001245">
    <property type="entry name" value="Ser-Thr/Tyr_kinase_cat_dom"/>
</dbReference>
<comment type="caution">
    <text evidence="3">The sequence shown here is derived from an EMBL/GenBank/DDBJ whole genome shotgun (WGS) entry which is preliminary data.</text>
</comment>
<dbReference type="AlphaFoldDB" id="A0A9N8WI80"/>
<dbReference type="InterPro" id="IPR000719">
    <property type="entry name" value="Prot_kinase_dom"/>
</dbReference>
<dbReference type="EMBL" id="CAJVPI010000154">
    <property type="protein sequence ID" value="CAG8490641.1"/>
    <property type="molecule type" value="Genomic_DNA"/>
</dbReference>
<dbReference type="GO" id="GO:0007166">
    <property type="term" value="P:cell surface receptor signaling pathway"/>
    <property type="evidence" value="ECO:0007669"/>
    <property type="project" value="InterPro"/>
</dbReference>
<dbReference type="InterPro" id="IPR036537">
    <property type="entry name" value="Adaptor_Cbl_N_dom_sf"/>
</dbReference>
<keyword evidence="4" id="KW-1185">Reference proteome</keyword>
<dbReference type="InterPro" id="IPR011990">
    <property type="entry name" value="TPR-like_helical_dom_sf"/>
</dbReference>
<dbReference type="InterPro" id="IPR051681">
    <property type="entry name" value="Ser/Thr_Kinases-Pseudokinases"/>
</dbReference>
<reference evidence="3" key="1">
    <citation type="submission" date="2021-06" db="EMBL/GenBank/DDBJ databases">
        <authorList>
            <person name="Kallberg Y."/>
            <person name="Tangrot J."/>
            <person name="Rosling A."/>
        </authorList>
    </citation>
    <scope>NUCLEOTIDE SEQUENCE</scope>
    <source>
        <strain evidence="3">BR232B</strain>
    </source>
</reference>
<dbReference type="SUPFAM" id="SSF81901">
    <property type="entry name" value="HCP-like"/>
    <property type="match status" value="1"/>
</dbReference>
<dbReference type="PROSITE" id="PS00109">
    <property type="entry name" value="PROTEIN_KINASE_TYR"/>
    <property type="match status" value="1"/>
</dbReference>
<dbReference type="SMART" id="SM00671">
    <property type="entry name" value="SEL1"/>
    <property type="match status" value="2"/>
</dbReference>
<organism evidence="3 4">
    <name type="scientific">Paraglomus brasilianum</name>
    <dbReference type="NCBI Taxonomy" id="144538"/>
    <lineage>
        <taxon>Eukaryota</taxon>
        <taxon>Fungi</taxon>
        <taxon>Fungi incertae sedis</taxon>
        <taxon>Mucoromycota</taxon>
        <taxon>Glomeromycotina</taxon>
        <taxon>Glomeromycetes</taxon>
        <taxon>Paraglomerales</taxon>
        <taxon>Paraglomeraceae</taxon>
        <taxon>Paraglomus</taxon>
    </lineage>
</organism>
<dbReference type="PROSITE" id="PS50011">
    <property type="entry name" value="PROTEIN_KINASE_DOM"/>
    <property type="match status" value="1"/>
</dbReference>
<dbReference type="Pfam" id="PF08238">
    <property type="entry name" value="Sel1"/>
    <property type="match status" value="2"/>
</dbReference>
<name>A0A9N8WI80_9GLOM</name>
<dbReference type="Gene3D" id="1.10.510.10">
    <property type="entry name" value="Transferase(Phosphotransferase) domain 1"/>
    <property type="match status" value="1"/>
</dbReference>
<dbReference type="Gene3D" id="1.20.930.20">
    <property type="entry name" value="Adaptor protein Cbl, N-terminal domain"/>
    <property type="match status" value="1"/>
</dbReference>
<dbReference type="GO" id="GO:0005524">
    <property type="term" value="F:ATP binding"/>
    <property type="evidence" value="ECO:0007669"/>
    <property type="project" value="InterPro"/>
</dbReference>
<dbReference type="PANTHER" id="PTHR44329">
    <property type="entry name" value="SERINE/THREONINE-PROTEIN KINASE TNNI3K-RELATED"/>
    <property type="match status" value="1"/>
</dbReference>
<proteinExistence type="predicted"/>
<evidence type="ECO:0000313" key="4">
    <source>
        <dbReference type="Proteomes" id="UP000789739"/>
    </source>
</evidence>
<evidence type="ECO:0000313" key="3">
    <source>
        <dbReference type="EMBL" id="CAG8490641.1"/>
    </source>
</evidence>
<feature type="compositionally biased region" description="Low complexity" evidence="1">
    <location>
        <begin position="577"/>
        <end position="597"/>
    </location>
</feature>
<dbReference type="Gene3D" id="1.25.40.10">
    <property type="entry name" value="Tetratricopeptide repeat domain"/>
    <property type="match status" value="1"/>
</dbReference>
<gene>
    <name evidence="3" type="ORF">PBRASI_LOCUS2086</name>
</gene>
<dbReference type="CDD" id="cd21037">
    <property type="entry name" value="MLKL_NTD"/>
    <property type="match status" value="1"/>
</dbReference>
<feature type="domain" description="Protein kinase" evidence="2">
    <location>
        <begin position="297"/>
        <end position="567"/>
    </location>
</feature>
<evidence type="ECO:0000259" key="2">
    <source>
        <dbReference type="PROSITE" id="PS50011"/>
    </source>
</evidence>
<feature type="region of interest" description="Disordered" evidence="1">
    <location>
        <begin position="577"/>
        <end position="600"/>
    </location>
</feature>
<dbReference type="InterPro" id="IPR006597">
    <property type="entry name" value="Sel1-like"/>
</dbReference>
<dbReference type="InterPro" id="IPR059179">
    <property type="entry name" value="MLKL-like_MCAfunc"/>
</dbReference>
<dbReference type="Pfam" id="PF07714">
    <property type="entry name" value="PK_Tyr_Ser-Thr"/>
    <property type="match status" value="1"/>
</dbReference>
<dbReference type="InterPro" id="IPR011009">
    <property type="entry name" value="Kinase-like_dom_sf"/>
</dbReference>